<dbReference type="Pfam" id="PF04450">
    <property type="entry name" value="BSP"/>
    <property type="match status" value="1"/>
</dbReference>
<dbReference type="RefSeq" id="XP_052945896.1">
    <property type="nucleotide sequence ID" value="XM_053087380.1"/>
</dbReference>
<dbReference type="Proteomes" id="UP001164286">
    <property type="component" value="Unassembled WGS sequence"/>
</dbReference>
<dbReference type="EMBL" id="JAKWFO010000005">
    <property type="protein sequence ID" value="KAI9636119.1"/>
    <property type="molecule type" value="Genomic_DNA"/>
</dbReference>
<dbReference type="PANTHER" id="PTHR33321">
    <property type="match status" value="1"/>
</dbReference>
<organism evidence="2 3">
    <name type="scientific">Dioszegia hungarica</name>
    <dbReference type="NCBI Taxonomy" id="4972"/>
    <lineage>
        <taxon>Eukaryota</taxon>
        <taxon>Fungi</taxon>
        <taxon>Dikarya</taxon>
        <taxon>Basidiomycota</taxon>
        <taxon>Agaricomycotina</taxon>
        <taxon>Tremellomycetes</taxon>
        <taxon>Tremellales</taxon>
        <taxon>Bulleribasidiaceae</taxon>
        <taxon>Dioszegia</taxon>
    </lineage>
</organism>
<protein>
    <submittedName>
        <fullName evidence="2">Peptidase of plants and bacteria-domain-containing protein</fullName>
    </submittedName>
</protein>
<name>A0AA38LVY9_9TREE</name>
<reference evidence="2" key="1">
    <citation type="journal article" date="2022" name="G3 (Bethesda)">
        <title>High quality genome of the basidiomycete yeast Dioszegia hungarica PDD-24b-2 isolated from cloud water.</title>
        <authorList>
            <person name="Jarrige D."/>
            <person name="Haridas S."/>
            <person name="Bleykasten-Grosshans C."/>
            <person name="Joly M."/>
            <person name="Nadalig T."/>
            <person name="Sancelme M."/>
            <person name="Vuilleumier S."/>
            <person name="Grigoriev I.V."/>
            <person name="Amato P."/>
            <person name="Bringel F."/>
        </authorList>
    </citation>
    <scope>NUCLEOTIDE SEQUENCE</scope>
    <source>
        <strain evidence="2">PDD-24b-2</strain>
    </source>
</reference>
<sequence length="349" mass="37863">MPSLSRWLNSLNIRESDSSIPTENVPAQTVTSYFLAPSVPPDPTSSSPILYAVPPPNRSQKQPPGSLHFGFTHPSSASSSYETSTFFLSCVPDPIGYLAHSASFIRSHLGSGSSGPSKWRHSDLHLILEDEDGLAYTSAGKIHISLRWVGDLERQVKDGARDMQSATKEIKGVLLHELVHAVQYDGHGSTPIWLIESIADYVRLQADLGPPHWRHPGQGKAEKGWEDGYDAGAQFLSWLVGATGVEADDQASHAGDTSSPLPRPTPTATGAASAVPPPQATQYPAEMRPPSPGPEPKKGRKRPGPWPGFVKSLNARLEHERYTERCWADLTGQQGGLEELWAAYLGHYA</sequence>
<dbReference type="GeneID" id="77726581"/>
<proteinExistence type="predicted"/>
<dbReference type="PANTHER" id="PTHR33321:SF12">
    <property type="entry name" value="PLANT BASIC SECRETORY PROTEIN (BSP) FAMILY PROTEIN"/>
    <property type="match status" value="1"/>
</dbReference>
<comment type="caution">
    <text evidence="2">The sequence shown here is derived from an EMBL/GenBank/DDBJ whole genome shotgun (WGS) entry which is preliminary data.</text>
</comment>
<dbReference type="AlphaFoldDB" id="A0AA38LVY9"/>
<accession>A0AA38LVY9</accession>
<keyword evidence="3" id="KW-1185">Reference proteome</keyword>
<evidence type="ECO:0000313" key="3">
    <source>
        <dbReference type="Proteomes" id="UP001164286"/>
    </source>
</evidence>
<dbReference type="InterPro" id="IPR007541">
    <property type="entry name" value="Uncharacterised_BSP"/>
</dbReference>
<evidence type="ECO:0000256" key="1">
    <source>
        <dbReference type="SAM" id="MobiDB-lite"/>
    </source>
</evidence>
<feature type="compositionally biased region" description="Polar residues" evidence="1">
    <location>
        <begin position="255"/>
        <end position="270"/>
    </location>
</feature>
<evidence type="ECO:0000313" key="2">
    <source>
        <dbReference type="EMBL" id="KAI9636119.1"/>
    </source>
</evidence>
<gene>
    <name evidence="2" type="ORF">MKK02DRAFT_27679</name>
</gene>
<feature type="region of interest" description="Disordered" evidence="1">
    <location>
        <begin position="249"/>
        <end position="310"/>
    </location>
</feature>